<dbReference type="EMBL" id="QJTE01000011">
    <property type="protein sequence ID" value="PYE80818.1"/>
    <property type="molecule type" value="Genomic_DNA"/>
</dbReference>
<dbReference type="InterPro" id="IPR038666">
    <property type="entry name" value="SSP1_head-tail_sf"/>
</dbReference>
<keyword evidence="2" id="KW-1185">Reference proteome</keyword>
<dbReference type="AlphaFoldDB" id="A0A318SN97"/>
<gene>
    <name evidence="1" type="ORF">DFP88_11128</name>
</gene>
<proteinExistence type="predicted"/>
<dbReference type="InterPro" id="IPR008767">
    <property type="entry name" value="Phage_SPP1_head-tail_adaptor"/>
</dbReference>
<dbReference type="Gene3D" id="2.40.10.270">
    <property type="entry name" value="Bacteriophage SPP1 head-tail adaptor protein"/>
    <property type="match status" value="1"/>
</dbReference>
<evidence type="ECO:0000313" key="2">
    <source>
        <dbReference type="Proteomes" id="UP000248311"/>
    </source>
</evidence>
<evidence type="ECO:0000313" key="1">
    <source>
        <dbReference type="EMBL" id="PYE80818.1"/>
    </source>
</evidence>
<comment type="caution">
    <text evidence="1">The sequence shown here is derived from an EMBL/GenBank/DDBJ whole genome shotgun (WGS) entry which is preliminary data.</text>
</comment>
<sequence length="109" mass="11909">MAGGRMADRVRFQRQRVITDDYGNARGEWEALAHAWADIRETPGREAVLAGRVSSPRTATIRVRSTATMRAVTPADRLTARGRTWNILGAGQAPGNGDLIEFLCEEVTG</sequence>
<accession>A0A318SN97</accession>
<dbReference type="RefSeq" id="WP_110815709.1">
    <property type="nucleotide sequence ID" value="NZ_QJTE01000011.1"/>
</dbReference>
<dbReference type="Pfam" id="PF05521">
    <property type="entry name" value="Phage_HCP"/>
    <property type="match status" value="1"/>
</dbReference>
<organism evidence="1 2">
    <name type="scientific">Pseudoroseicyclus aestuarii</name>
    <dbReference type="NCBI Taxonomy" id="1795041"/>
    <lineage>
        <taxon>Bacteria</taxon>
        <taxon>Pseudomonadati</taxon>
        <taxon>Pseudomonadota</taxon>
        <taxon>Alphaproteobacteria</taxon>
        <taxon>Rhodobacterales</taxon>
        <taxon>Paracoccaceae</taxon>
        <taxon>Pseudoroseicyclus</taxon>
    </lineage>
</organism>
<dbReference type="NCBIfam" id="TIGR01563">
    <property type="entry name" value="gp16_SPP1"/>
    <property type="match status" value="1"/>
</dbReference>
<dbReference type="Proteomes" id="UP000248311">
    <property type="component" value="Unassembled WGS sequence"/>
</dbReference>
<name>A0A318SN97_9RHOB</name>
<protein>
    <submittedName>
        <fullName evidence="1">SPP1 family predicted phage head-tail adaptor</fullName>
    </submittedName>
</protein>
<reference evidence="1 2" key="1">
    <citation type="submission" date="2018-06" db="EMBL/GenBank/DDBJ databases">
        <title>Genomic Encyclopedia of Type Strains, Phase III (KMG-III): the genomes of soil and plant-associated and newly described type strains.</title>
        <authorList>
            <person name="Whitman W."/>
        </authorList>
    </citation>
    <scope>NUCLEOTIDE SEQUENCE [LARGE SCALE GENOMIC DNA]</scope>
    <source>
        <strain evidence="1 2">CECT 9025</strain>
    </source>
</reference>